<dbReference type="InterPro" id="IPR001387">
    <property type="entry name" value="Cro/C1-type_HTH"/>
</dbReference>
<reference evidence="2 3" key="1">
    <citation type="journal article" date="2018" name="Microbiol. Resour. Announc.">
        <title>Complete Genome Sequence of Acidithiobacillus ferridurans JCM 18981.</title>
        <authorList>
            <person name="Miyauchi T."/>
            <person name="Kouzuma A."/>
            <person name="Abe T."/>
            <person name="Watanabe K."/>
        </authorList>
    </citation>
    <scope>NUCLEOTIDE SEQUENCE [LARGE SCALE GENOMIC DNA]</scope>
    <source>
        <strain evidence="3">ATCC 33020 / DSM 29468 / JCM 18981 / 11Fe</strain>
    </source>
</reference>
<dbReference type="SUPFAM" id="SSF47413">
    <property type="entry name" value="lambda repressor-like DNA-binding domains"/>
    <property type="match status" value="1"/>
</dbReference>
<organism evidence="2 3">
    <name type="scientific">Acidithiobacillus ferridurans</name>
    <dbReference type="NCBI Taxonomy" id="1232575"/>
    <lineage>
        <taxon>Bacteria</taxon>
        <taxon>Pseudomonadati</taxon>
        <taxon>Pseudomonadota</taxon>
        <taxon>Acidithiobacillia</taxon>
        <taxon>Acidithiobacillales</taxon>
        <taxon>Acidithiobacillaceae</taxon>
        <taxon>Acidithiobacillus</taxon>
    </lineage>
</organism>
<dbReference type="Gene3D" id="3.30.450.180">
    <property type="match status" value="1"/>
</dbReference>
<dbReference type="Pfam" id="PF13560">
    <property type="entry name" value="HTH_31"/>
    <property type="match status" value="1"/>
</dbReference>
<dbReference type="Pfam" id="PF17765">
    <property type="entry name" value="MLTR_LBD"/>
    <property type="match status" value="1"/>
</dbReference>
<accession>A0A2Z6ILR6</accession>
<dbReference type="Gene3D" id="1.10.260.40">
    <property type="entry name" value="lambda repressor-like DNA-binding domains"/>
    <property type="match status" value="1"/>
</dbReference>
<name>A0A2Z6ILR6_ACIFI</name>
<gene>
    <name evidence="2" type="ORF">AFERRID_18550</name>
</gene>
<dbReference type="InterPro" id="IPR010982">
    <property type="entry name" value="Lambda_DNA-bd_dom_sf"/>
</dbReference>
<evidence type="ECO:0000259" key="1">
    <source>
        <dbReference type="SMART" id="SM00530"/>
    </source>
</evidence>
<dbReference type="Proteomes" id="UP000280188">
    <property type="component" value="Chromosome"/>
</dbReference>
<dbReference type="PANTHER" id="PTHR35010">
    <property type="entry name" value="BLL4672 PROTEIN-RELATED"/>
    <property type="match status" value="1"/>
</dbReference>
<keyword evidence="3" id="KW-1185">Reference proteome</keyword>
<evidence type="ECO:0000313" key="2">
    <source>
        <dbReference type="EMBL" id="BBF65637.1"/>
    </source>
</evidence>
<dbReference type="KEGG" id="afj:AFERRID_18550"/>
<dbReference type="InterPro" id="IPR041413">
    <property type="entry name" value="MLTR_LBD"/>
</dbReference>
<dbReference type="CDD" id="cd00093">
    <property type="entry name" value="HTH_XRE"/>
    <property type="match status" value="1"/>
</dbReference>
<dbReference type="EMBL" id="AP018795">
    <property type="protein sequence ID" value="BBF65637.1"/>
    <property type="molecule type" value="Genomic_DNA"/>
</dbReference>
<proteinExistence type="predicted"/>
<sequence length="292" mass="32587">MTIYTGIFSTTDKNLILHPGEKHGNQTAGQEVTGNAPLLGAFVRRHRGKVTPQQAGLSIQGRRRTQGLRREELALLCGISSTWVTWIEQGRPVQPSTAVLDRLSQTLQLSEAERAYLFDLAGRADPTADKAHTQPPHTVLRIVQALDTPAYVLDRYWNAIAWNTAAAAHFVGWMDQPPTPGKPPPNLLEFLLLNPTARSFVADWEGRTRRIIAEFRADVGKHLDDPQMARQIEHLQQNSPIFAQLWAAQDVVEREGGRRVFQHPQHGQVVYEQCTLLPATSTDLKLVILLPA</sequence>
<feature type="domain" description="HTH cro/C1-type" evidence="1">
    <location>
        <begin position="58"/>
        <end position="114"/>
    </location>
</feature>
<protein>
    <recommendedName>
        <fullName evidence="1">HTH cro/C1-type domain-containing protein</fullName>
    </recommendedName>
</protein>
<dbReference type="AlphaFoldDB" id="A0A2Z6ILR6"/>
<dbReference type="GO" id="GO:0003677">
    <property type="term" value="F:DNA binding"/>
    <property type="evidence" value="ECO:0007669"/>
    <property type="project" value="InterPro"/>
</dbReference>
<evidence type="ECO:0000313" key="3">
    <source>
        <dbReference type="Proteomes" id="UP000280188"/>
    </source>
</evidence>
<dbReference type="PANTHER" id="PTHR35010:SF2">
    <property type="entry name" value="BLL4672 PROTEIN"/>
    <property type="match status" value="1"/>
</dbReference>
<dbReference type="SMART" id="SM00530">
    <property type="entry name" value="HTH_XRE"/>
    <property type="match status" value="1"/>
</dbReference>